<name>A0A1G6TR89_PEPNI</name>
<gene>
    <name evidence="2" type="ORF">SAMN04489866_102198</name>
</gene>
<dbReference type="OrthoDB" id="2968371at2"/>
<dbReference type="EMBL" id="FNAF01000002">
    <property type="protein sequence ID" value="SDD30825.1"/>
    <property type="molecule type" value="Genomic_DNA"/>
</dbReference>
<feature type="chain" id="PRO_5011620340" evidence="1">
    <location>
        <begin position="25"/>
        <end position="254"/>
    </location>
</feature>
<proteinExistence type="predicted"/>
<feature type="signal peptide" evidence="1">
    <location>
        <begin position="1"/>
        <end position="24"/>
    </location>
</feature>
<keyword evidence="3" id="KW-1185">Reference proteome</keyword>
<dbReference type="STRING" id="2741.SAMN04489866_102198"/>
<evidence type="ECO:0000313" key="3">
    <source>
        <dbReference type="Proteomes" id="UP000198995"/>
    </source>
</evidence>
<evidence type="ECO:0000313" key="2">
    <source>
        <dbReference type="EMBL" id="SDD30825.1"/>
    </source>
</evidence>
<dbReference type="RefSeq" id="WP_091791206.1">
    <property type="nucleotide sequence ID" value="NZ_FNAF01000002.1"/>
</dbReference>
<protein>
    <submittedName>
        <fullName evidence="2">Uncharacterized protein</fullName>
    </submittedName>
</protein>
<organism evidence="2 3">
    <name type="scientific">Peptococcus niger</name>
    <dbReference type="NCBI Taxonomy" id="2741"/>
    <lineage>
        <taxon>Bacteria</taxon>
        <taxon>Bacillati</taxon>
        <taxon>Bacillota</taxon>
        <taxon>Clostridia</taxon>
        <taxon>Eubacteriales</taxon>
        <taxon>Peptococcaceae</taxon>
        <taxon>Peptococcus</taxon>
    </lineage>
</organism>
<keyword evidence="1" id="KW-0732">Signal</keyword>
<accession>A0A1G6TR89</accession>
<sequence length="254" mass="28417">MFKKTMVVLLSLCLMILPLAPIYAYENDTQQAKFFTLQSYTPFNVALPEPDITVSILPGNQLKVDFDLTGDQSGKTRVFDVFVNPKSATFDVQEIAVPEGMLQDYHTMLQKEKLSGGIELMAAHDFTRGMSMQTLDPAPRNEVLATTYFYLSWNRNGNDTIASASQHPNKHTKWGTTWYANGYSISPAPGIATGRRCLSNYYNYDFASDNKRTDVTHSMTIQGLSNGVLDCHGTQIQSGDWSVFLHYRIACNLA</sequence>
<dbReference type="Proteomes" id="UP000198995">
    <property type="component" value="Unassembled WGS sequence"/>
</dbReference>
<evidence type="ECO:0000256" key="1">
    <source>
        <dbReference type="SAM" id="SignalP"/>
    </source>
</evidence>
<reference evidence="2 3" key="1">
    <citation type="submission" date="2016-10" db="EMBL/GenBank/DDBJ databases">
        <authorList>
            <person name="de Groot N.N."/>
        </authorList>
    </citation>
    <scope>NUCLEOTIDE SEQUENCE [LARGE SCALE GENOMIC DNA]</scope>
    <source>
        <strain evidence="2 3">DSM 20475</strain>
    </source>
</reference>
<dbReference type="AlphaFoldDB" id="A0A1G6TR89"/>